<dbReference type="RefSeq" id="WP_092562277.1">
    <property type="nucleotide sequence ID" value="NZ_FNQV01000004.1"/>
</dbReference>
<keyword evidence="2" id="KW-0472">Membrane</keyword>
<dbReference type="GO" id="GO:0015385">
    <property type="term" value="F:sodium:proton antiporter activity"/>
    <property type="evidence" value="ECO:0007669"/>
    <property type="project" value="TreeGrafter"/>
</dbReference>
<dbReference type="OrthoDB" id="3214257at2"/>
<comment type="similarity">
    <text evidence="1">Belongs to the CPA3 antiporters (TC 2.A.63) subunit G family.</text>
</comment>
<feature type="transmembrane region" description="Helical" evidence="2">
    <location>
        <begin position="6"/>
        <end position="24"/>
    </location>
</feature>
<protein>
    <submittedName>
        <fullName evidence="3">Multicomponent Na+:H+ antiporter subunit G</fullName>
    </submittedName>
</protein>
<keyword evidence="2" id="KW-0812">Transmembrane</keyword>
<dbReference type="InterPro" id="IPR005133">
    <property type="entry name" value="PhaG_MnhG_YufB"/>
</dbReference>
<accession>A0A1H3XS26</accession>
<reference evidence="4" key="1">
    <citation type="submission" date="2016-10" db="EMBL/GenBank/DDBJ databases">
        <authorList>
            <person name="Varghese N."/>
            <person name="Submissions S."/>
        </authorList>
    </citation>
    <scope>NUCLEOTIDE SEQUENCE [LARGE SCALE GENOMIC DNA]</scope>
    <source>
        <strain evidence="4">KPR-1</strain>
    </source>
</reference>
<dbReference type="EMBL" id="FNQV01000004">
    <property type="protein sequence ID" value="SEA02287.1"/>
    <property type="molecule type" value="Genomic_DNA"/>
</dbReference>
<keyword evidence="4" id="KW-1185">Reference proteome</keyword>
<evidence type="ECO:0000256" key="1">
    <source>
        <dbReference type="ARBA" id="ARBA00008404"/>
    </source>
</evidence>
<feature type="transmembrane region" description="Helical" evidence="2">
    <location>
        <begin position="61"/>
        <end position="82"/>
    </location>
</feature>
<gene>
    <name evidence="3" type="ORF">SAMN02910418_00730</name>
</gene>
<dbReference type="NCBIfam" id="TIGR01300">
    <property type="entry name" value="CPA3_mnhG_phaG"/>
    <property type="match status" value="1"/>
</dbReference>
<dbReference type="PANTHER" id="PTHR34703">
    <property type="entry name" value="ANTIPORTER SUBUNIT MNHG2-RELATED"/>
    <property type="match status" value="1"/>
</dbReference>
<dbReference type="Proteomes" id="UP000199288">
    <property type="component" value="Unassembled WGS sequence"/>
</dbReference>
<proteinExistence type="inferred from homology"/>
<dbReference type="AlphaFoldDB" id="A0A1H3XS26"/>
<dbReference type="PANTHER" id="PTHR34703:SF1">
    <property type="entry name" value="ANTIPORTER SUBUNIT MNHG2-RELATED"/>
    <property type="match status" value="1"/>
</dbReference>
<dbReference type="NCBIfam" id="NF009314">
    <property type="entry name" value="PRK12674.1-2"/>
    <property type="match status" value="1"/>
</dbReference>
<organism evidence="3 4">
    <name type="scientific">Bowdeniella nasicola</name>
    <dbReference type="NCBI Taxonomy" id="208480"/>
    <lineage>
        <taxon>Bacteria</taxon>
        <taxon>Bacillati</taxon>
        <taxon>Actinomycetota</taxon>
        <taxon>Actinomycetes</taxon>
        <taxon>Actinomycetales</taxon>
        <taxon>Actinomycetaceae</taxon>
        <taxon>Bowdeniella</taxon>
    </lineage>
</organism>
<evidence type="ECO:0000313" key="3">
    <source>
        <dbReference type="EMBL" id="SEA02287.1"/>
    </source>
</evidence>
<evidence type="ECO:0000313" key="4">
    <source>
        <dbReference type="Proteomes" id="UP000199288"/>
    </source>
</evidence>
<evidence type="ECO:0000256" key="2">
    <source>
        <dbReference type="SAM" id="Phobius"/>
    </source>
</evidence>
<keyword evidence="2" id="KW-1133">Transmembrane helix</keyword>
<sequence length="125" mass="13657">MTLLGSIFIAIGAFFILIAAIGIMHFDDLLKRLHAAAKPQTFGTMMLMSGLALTLRGPTTIWALALVVAFTLVTSPISAHLASRAGFRTGHAPSRALIVDEYRRDKRRALRAVAQRAADDEMRHD</sequence>
<name>A0A1H3XS26_9ACTO</name>
<dbReference type="Pfam" id="PF03334">
    <property type="entry name" value="PhaG_MnhG_YufB"/>
    <property type="match status" value="1"/>
</dbReference>